<accession>A0A644U874</accession>
<dbReference type="AlphaFoldDB" id="A0A644U874"/>
<evidence type="ECO:0008006" key="2">
    <source>
        <dbReference type="Google" id="ProtNLM"/>
    </source>
</evidence>
<evidence type="ECO:0000313" key="1">
    <source>
        <dbReference type="EMBL" id="MPL75012.1"/>
    </source>
</evidence>
<proteinExistence type="predicted"/>
<name>A0A644U874_9ZZZZ</name>
<dbReference type="Pfam" id="PF14345">
    <property type="entry name" value="GDYXXLXY"/>
    <property type="match status" value="1"/>
</dbReference>
<comment type="caution">
    <text evidence="1">The sequence shown here is derived from an EMBL/GenBank/DDBJ whole genome shotgun (WGS) entry which is preliminary data.</text>
</comment>
<sequence length="183" mass="20757">MKNNKLVILLFVAVAIIQLAAPLFMAWHWEDVLQTGQRFYWQTAPVDPYDAFKGRYIDLRFKETSGPVLDKENLEYGQTAYAVIQANADGQATISGVSAKQPTAFPYVKVKMLYIENNTAHVELPFKRYYLPENMATAAESAYRESAGKTGIAAIRLKDGYGVIEQLYIDDKSLEDYLSENRR</sequence>
<reference evidence="1" key="1">
    <citation type="submission" date="2019-08" db="EMBL/GenBank/DDBJ databases">
        <authorList>
            <person name="Kucharzyk K."/>
            <person name="Murdoch R.W."/>
            <person name="Higgins S."/>
            <person name="Loffler F."/>
        </authorList>
    </citation>
    <scope>NUCLEOTIDE SEQUENCE</scope>
</reference>
<gene>
    <name evidence="1" type="ORF">SDC9_20831</name>
</gene>
<protein>
    <recommendedName>
        <fullName evidence="2">GDYXXLXY protein</fullName>
    </recommendedName>
</protein>
<dbReference type="InterPro" id="IPR025833">
    <property type="entry name" value="GDYXXLXY"/>
</dbReference>
<dbReference type="EMBL" id="VSSQ01000085">
    <property type="protein sequence ID" value="MPL75012.1"/>
    <property type="molecule type" value="Genomic_DNA"/>
</dbReference>
<organism evidence="1">
    <name type="scientific">bioreactor metagenome</name>
    <dbReference type="NCBI Taxonomy" id="1076179"/>
    <lineage>
        <taxon>unclassified sequences</taxon>
        <taxon>metagenomes</taxon>
        <taxon>ecological metagenomes</taxon>
    </lineage>
</organism>